<keyword evidence="1" id="KW-0456">Lyase</keyword>
<keyword evidence="2" id="KW-1185">Reference proteome</keyword>
<dbReference type="InterPro" id="IPR015424">
    <property type="entry name" value="PyrdxlP-dep_Trfase"/>
</dbReference>
<dbReference type="Gene3D" id="3.90.1150.60">
    <property type="entry name" value="Methioning gamme-lyase, C-terminal domain"/>
    <property type="match status" value="1"/>
</dbReference>
<name>A0A368XU07_9BACI</name>
<dbReference type="EMBL" id="QPJJ01000006">
    <property type="protein sequence ID" value="RCW70636.1"/>
    <property type="molecule type" value="Genomic_DNA"/>
</dbReference>
<dbReference type="Gene3D" id="3.40.640.10">
    <property type="entry name" value="Type I PLP-dependent aspartate aminotransferase-like (Major domain)"/>
    <property type="match status" value="1"/>
</dbReference>
<organism evidence="1 2">
    <name type="scientific">Saliterribacillus persicus</name>
    <dbReference type="NCBI Taxonomy" id="930114"/>
    <lineage>
        <taxon>Bacteria</taxon>
        <taxon>Bacillati</taxon>
        <taxon>Bacillota</taxon>
        <taxon>Bacilli</taxon>
        <taxon>Bacillales</taxon>
        <taxon>Bacillaceae</taxon>
        <taxon>Saliterribacillus</taxon>
    </lineage>
</organism>
<dbReference type="Proteomes" id="UP000252585">
    <property type="component" value="Unassembled WGS sequence"/>
</dbReference>
<dbReference type="RefSeq" id="WP_114352630.1">
    <property type="nucleotide sequence ID" value="NZ_QPJJ01000006.1"/>
</dbReference>
<dbReference type="PANTHER" id="PTHR46658:SF1">
    <property type="entry name" value="CYS OR MET METABOLISM PYRIDOXAL-PHOSPHATE-DEPENDENT ENZYME"/>
    <property type="match status" value="1"/>
</dbReference>
<dbReference type="AlphaFoldDB" id="A0A368XU07"/>
<dbReference type="InterPro" id="IPR009651">
    <property type="entry name" value="Met_g_lyase_put"/>
</dbReference>
<protein>
    <submittedName>
        <fullName evidence="1">Cystathionine beta-lyase family protein involved in aluminum resistance</fullName>
    </submittedName>
</protein>
<reference evidence="1 2" key="1">
    <citation type="submission" date="2018-07" db="EMBL/GenBank/DDBJ databases">
        <title>Genomic Encyclopedia of Type Strains, Phase IV (KMG-IV): sequencing the most valuable type-strain genomes for metagenomic binning, comparative biology and taxonomic classification.</title>
        <authorList>
            <person name="Goeker M."/>
        </authorList>
    </citation>
    <scope>NUCLEOTIDE SEQUENCE [LARGE SCALE GENOMIC DNA]</scope>
    <source>
        <strain evidence="1 2">DSM 27696</strain>
    </source>
</reference>
<proteinExistence type="predicted"/>
<accession>A0A368XU07</accession>
<dbReference type="GO" id="GO:0016829">
    <property type="term" value="F:lyase activity"/>
    <property type="evidence" value="ECO:0007669"/>
    <property type="project" value="UniProtKB-KW"/>
</dbReference>
<sequence length="409" mass="45305">MFNIQQEKQAIEERISPILKEIDKIAELNQAKVLQAFKENRVSDSDFNETTGYGYDDYGRDKLEAVVANAFGAEDSLMRPQIISGTHAISLSLFGLLRPNDHLIYLTGKPYDTLEKIIGEKKDRSGSLFDLDIRTDYIPLLNEKGIDWQQFEETLSDNTKVIAIQRSKGYADRPSFDMEQLEYMINKIRSIRKDLIVFVDNCYGEFVEEKEPTDVGADIMAGSLIKNPGGGLARTGGYIAGTKDLIDQVANQLTAPGIGKEIGPNLGLLREFYQGFFIAPHVVSEALKGSIFTSAILSEAGFNTSPSYNEKRTDLIQSVTFETAEEMVEFCQAIQHQSPINSHVTPYPASMPGYESDVIMAAGTFVQGASLELTADGPIRPPYTAYIQGGIIYTHVKLAIIEALKMIKS</sequence>
<dbReference type="PANTHER" id="PTHR46658">
    <property type="entry name" value="CYS OR MET METABOLISM PYRIDOXAL-PHOSPHATE-DEPENDENT ENZYME"/>
    <property type="match status" value="1"/>
</dbReference>
<evidence type="ECO:0000313" key="2">
    <source>
        <dbReference type="Proteomes" id="UP000252585"/>
    </source>
</evidence>
<dbReference type="Pfam" id="PF06838">
    <property type="entry name" value="Met_gamma_lyase"/>
    <property type="match status" value="1"/>
</dbReference>
<comment type="caution">
    <text evidence="1">The sequence shown here is derived from an EMBL/GenBank/DDBJ whole genome shotgun (WGS) entry which is preliminary data.</text>
</comment>
<dbReference type="SUPFAM" id="SSF53383">
    <property type="entry name" value="PLP-dependent transferases"/>
    <property type="match status" value="1"/>
</dbReference>
<gene>
    <name evidence="1" type="ORF">DFR57_10633</name>
</gene>
<dbReference type="OrthoDB" id="9764766at2"/>
<evidence type="ECO:0000313" key="1">
    <source>
        <dbReference type="EMBL" id="RCW70636.1"/>
    </source>
</evidence>
<dbReference type="InterPro" id="IPR015421">
    <property type="entry name" value="PyrdxlP-dep_Trfase_major"/>
</dbReference>